<keyword evidence="2" id="KW-1185">Reference proteome</keyword>
<organism evidence="1 2">
    <name type="scientific">Daphnia magna</name>
    <dbReference type="NCBI Taxonomy" id="35525"/>
    <lineage>
        <taxon>Eukaryota</taxon>
        <taxon>Metazoa</taxon>
        <taxon>Ecdysozoa</taxon>
        <taxon>Arthropoda</taxon>
        <taxon>Crustacea</taxon>
        <taxon>Branchiopoda</taxon>
        <taxon>Diplostraca</taxon>
        <taxon>Cladocera</taxon>
        <taxon>Anomopoda</taxon>
        <taxon>Daphniidae</taxon>
        <taxon>Daphnia</taxon>
    </lineage>
</organism>
<gene>
    <name evidence="1" type="ORF">OUZ56_029279</name>
</gene>
<sequence>MRLRHSNAFDNRTTAAFFNLTTPDCLEDVLLLLVMPELCCLPASLDSRFRSHVYCESHHVSVTENGSLHWRHQNSSAIAEVIVIAFWLVSSPSDASIGMVFTSSTSLLTKLCGALFLSRSCINSLRQIGRGYYIFLDIKNFNALASHPPPNRSNERDIVPRPVT</sequence>
<evidence type="ECO:0000313" key="2">
    <source>
        <dbReference type="Proteomes" id="UP001234178"/>
    </source>
</evidence>
<name>A0ABR0B6C0_9CRUS</name>
<comment type="caution">
    <text evidence="1">The sequence shown here is derived from an EMBL/GenBank/DDBJ whole genome shotgun (WGS) entry which is preliminary data.</text>
</comment>
<reference evidence="1 2" key="1">
    <citation type="journal article" date="2023" name="Nucleic Acids Res.">
        <title>The hologenome of Daphnia magna reveals possible DNA methylation and microbiome-mediated evolution of the host genome.</title>
        <authorList>
            <person name="Chaturvedi A."/>
            <person name="Li X."/>
            <person name="Dhandapani V."/>
            <person name="Marshall H."/>
            <person name="Kissane S."/>
            <person name="Cuenca-Cambronero M."/>
            <person name="Asole G."/>
            <person name="Calvet F."/>
            <person name="Ruiz-Romero M."/>
            <person name="Marangio P."/>
            <person name="Guigo R."/>
            <person name="Rago D."/>
            <person name="Mirbahai L."/>
            <person name="Eastwood N."/>
            <person name="Colbourne J.K."/>
            <person name="Zhou J."/>
            <person name="Mallon E."/>
            <person name="Orsini L."/>
        </authorList>
    </citation>
    <scope>NUCLEOTIDE SEQUENCE [LARGE SCALE GENOMIC DNA]</scope>
    <source>
        <strain evidence="1">LRV0_1</strain>
    </source>
</reference>
<dbReference type="EMBL" id="JAOYFB010000040">
    <property type="protein sequence ID" value="KAK4037242.1"/>
    <property type="molecule type" value="Genomic_DNA"/>
</dbReference>
<accession>A0ABR0B6C0</accession>
<evidence type="ECO:0000313" key="1">
    <source>
        <dbReference type="EMBL" id="KAK4037242.1"/>
    </source>
</evidence>
<protein>
    <submittedName>
        <fullName evidence="1">Uncharacterized protein</fullName>
    </submittedName>
</protein>
<proteinExistence type="predicted"/>
<dbReference type="Proteomes" id="UP001234178">
    <property type="component" value="Unassembled WGS sequence"/>
</dbReference>